<evidence type="ECO:0000313" key="2">
    <source>
        <dbReference type="Proteomes" id="UP001163603"/>
    </source>
</evidence>
<dbReference type="Proteomes" id="UP001163603">
    <property type="component" value="Chromosome 4"/>
</dbReference>
<evidence type="ECO:0000313" key="1">
    <source>
        <dbReference type="EMBL" id="KAJ0042173.1"/>
    </source>
</evidence>
<sequence>MVKNIIAPPFYSKQLNFSDVTNKLAVETSHLEDFPPFPHDQHFQNLKFSDEEYNNTEWNFRLAVRQTGPHKKPTIGGNWIKFFKMRGLREGNVILSYKERDEAMQKL</sequence>
<gene>
    <name evidence="1" type="ORF">Pint_19101</name>
</gene>
<protein>
    <submittedName>
        <fullName evidence="1">Uncharacterized protein</fullName>
    </submittedName>
</protein>
<comment type="caution">
    <text evidence="1">The sequence shown here is derived from an EMBL/GenBank/DDBJ whole genome shotgun (WGS) entry which is preliminary data.</text>
</comment>
<organism evidence="1 2">
    <name type="scientific">Pistacia integerrima</name>
    <dbReference type="NCBI Taxonomy" id="434235"/>
    <lineage>
        <taxon>Eukaryota</taxon>
        <taxon>Viridiplantae</taxon>
        <taxon>Streptophyta</taxon>
        <taxon>Embryophyta</taxon>
        <taxon>Tracheophyta</taxon>
        <taxon>Spermatophyta</taxon>
        <taxon>Magnoliopsida</taxon>
        <taxon>eudicotyledons</taxon>
        <taxon>Gunneridae</taxon>
        <taxon>Pentapetalae</taxon>
        <taxon>rosids</taxon>
        <taxon>malvids</taxon>
        <taxon>Sapindales</taxon>
        <taxon>Anacardiaceae</taxon>
        <taxon>Pistacia</taxon>
    </lineage>
</organism>
<keyword evidence="2" id="KW-1185">Reference proteome</keyword>
<accession>A0ACC0YU07</accession>
<proteinExistence type="predicted"/>
<reference evidence="2" key="1">
    <citation type="journal article" date="2023" name="G3 (Bethesda)">
        <title>Genome assembly and association tests identify interacting loci associated with vigor, precocity, and sex in interspecific pistachio rootstocks.</title>
        <authorList>
            <person name="Palmer W."/>
            <person name="Jacygrad E."/>
            <person name="Sagayaradj S."/>
            <person name="Cavanaugh K."/>
            <person name="Han R."/>
            <person name="Bertier L."/>
            <person name="Beede B."/>
            <person name="Kafkas S."/>
            <person name="Golino D."/>
            <person name="Preece J."/>
            <person name="Michelmore R."/>
        </authorList>
    </citation>
    <scope>NUCLEOTIDE SEQUENCE [LARGE SCALE GENOMIC DNA]</scope>
</reference>
<name>A0ACC0YU07_9ROSI</name>
<dbReference type="EMBL" id="CM047739">
    <property type="protein sequence ID" value="KAJ0042173.1"/>
    <property type="molecule type" value="Genomic_DNA"/>
</dbReference>